<name>A0A0V1GXQ8_TRIPS</name>
<organism evidence="13 15">
    <name type="scientific">Trichinella pseudospiralis</name>
    <name type="common">Parasitic roundworm</name>
    <dbReference type="NCBI Taxonomy" id="6337"/>
    <lineage>
        <taxon>Eukaryota</taxon>
        <taxon>Metazoa</taxon>
        <taxon>Ecdysozoa</taxon>
        <taxon>Nematoda</taxon>
        <taxon>Enoplea</taxon>
        <taxon>Dorylaimia</taxon>
        <taxon>Trichinellida</taxon>
        <taxon>Trichinellidae</taxon>
        <taxon>Trichinella</taxon>
    </lineage>
</organism>
<dbReference type="Gene3D" id="3.30.70.270">
    <property type="match status" value="2"/>
</dbReference>
<dbReference type="InterPro" id="IPR043502">
    <property type="entry name" value="DNA/RNA_pol_sf"/>
</dbReference>
<feature type="region of interest" description="Disordered" evidence="10">
    <location>
        <begin position="168"/>
        <end position="211"/>
    </location>
</feature>
<dbReference type="PANTHER" id="PTHR37984">
    <property type="entry name" value="PROTEIN CBG26694"/>
    <property type="match status" value="1"/>
</dbReference>
<dbReference type="SUPFAM" id="SSF50630">
    <property type="entry name" value="Acid proteases"/>
    <property type="match status" value="1"/>
</dbReference>
<dbReference type="InterPro" id="IPR055469">
    <property type="entry name" value="DUF7041"/>
</dbReference>
<evidence type="ECO:0000259" key="11">
    <source>
        <dbReference type="PROSITE" id="PS50878"/>
    </source>
</evidence>
<evidence type="ECO:0000256" key="9">
    <source>
        <dbReference type="ARBA" id="ARBA00023268"/>
    </source>
</evidence>
<dbReference type="GO" id="GO:0008233">
    <property type="term" value="F:peptidase activity"/>
    <property type="evidence" value="ECO:0007669"/>
    <property type="project" value="UniProtKB-KW"/>
</dbReference>
<dbReference type="Gene3D" id="3.30.420.10">
    <property type="entry name" value="Ribonuclease H-like superfamily/Ribonuclease H"/>
    <property type="match status" value="1"/>
</dbReference>
<keyword evidence="2" id="KW-0645">Protease</keyword>
<feature type="region of interest" description="Disordered" evidence="10">
    <location>
        <begin position="1134"/>
        <end position="1172"/>
    </location>
</feature>
<dbReference type="PANTHER" id="PTHR37984:SF5">
    <property type="entry name" value="PROTEIN NYNRIN-LIKE"/>
    <property type="match status" value="1"/>
</dbReference>
<dbReference type="InterPro" id="IPR012337">
    <property type="entry name" value="RNaseH-like_sf"/>
</dbReference>
<evidence type="ECO:0000256" key="10">
    <source>
        <dbReference type="SAM" id="MobiDB-lite"/>
    </source>
</evidence>
<dbReference type="Proteomes" id="UP000054826">
    <property type="component" value="Unassembled WGS sequence"/>
</dbReference>
<comment type="caution">
    <text evidence="13">The sequence shown here is derived from an EMBL/GenBank/DDBJ whole genome shotgun (WGS) entry which is preliminary data.</text>
</comment>
<dbReference type="Gene3D" id="2.40.70.10">
    <property type="entry name" value="Acid Proteases"/>
    <property type="match status" value="1"/>
</dbReference>
<dbReference type="EC" id="2.7.7.49" evidence="1"/>
<evidence type="ECO:0000313" key="13">
    <source>
        <dbReference type="EMBL" id="KRZ03120.1"/>
    </source>
</evidence>
<evidence type="ECO:0000259" key="12">
    <source>
        <dbReference type="PROSITE" id="PS50994"/>
    </source>
</evidence>
<dbReference type="GO" id="GO:0004519">
    <property type="term" value="F:endonuclease activity"/>
    <property type="evidence" value="ECO:0007669"/>
    <property type="project" value="UniProtKB-KW"/>
</dbReference>
<accession>A0A0V1GXQ8</accession>
<keyword evidence="3" id="KW-0808">Transferase</keyword>
<evidence type="ECO:0000256" key="8">
    <source>
        <dbReference type="ARBA" id="ARBA00022918"/>
    </source>
</evidence>
<dbReference type="InterPro" id="IPR001584">
    <property type="entry name" value="Integrase_cat-core"/>
</dbReference>
<dbReference type="FunFam" id="3.10.10.10:FF:000007">
    <property type="entry name" value="Retrovirus-related Pol polyprotein from transposon 17.6-like Protein"/>
    <property type="match status" value="1"/>
</dbReference>
<dbReference type="Gene3D" id="3.10.10.10">
    <property type="entry name" value="HIV Type 1 Reverse Transcriptase, subunit A, domain 1"/>
    <property type="match status" value="1"/>
</dbReference>
<evidence type="ECO:0000256" key="3">
    <source>
        <dbReference type="ARBA" id="ARBA00022679"/>
    </source>
</evidence>
<dbReference type="SUPFAM" id="SSF53098">
    <property type="entry name" value="Ribonuclease H-like"/>
    <property type="match status" value="1"/>
</dbReference>
<keyword evidence="6" id="KW-0255">Endonuclease</keyword>
<dbReference type="Pfam" id="PF23055">
    <property type="entry name" value="DUF7041"/>
    <property type="match status" value="1"/>
</dbReference>
<dbReference type="GO" id="GO:0003964">
    <property type="term" value="F:RNA-directed DNA polymerase activity"/>
    <property type="evidence" value="ECO:0007669"/>
    <property type="project" value="UniProtKB-KW"/>
</dbReference>
<dbReference type="FunFam" id="3.30.70.270:FF:000020">
    <property type="entry name" value="Transposon Tf2-6 polyprotein-like Protein"/>
    <property type="match status" value="1"/>
</dbReference>
<dbReference type="SUPFAM" id="SSF56672">
    <property type="entry name" value="DNA/RNA polymerases"/>
    <property type="match status" value="1"/>
</dbReference>
<protein>
    <recommendedName>
        <fullName evidence="1">RNA-directed DNA polymerase</fullName>
        <ecNumber evidence="1">2.7.7.49</ecNumber>
    </recommendedName>
</protein>
<dbReference type="InterPro" id="IPR021109">
    <property type="entry name" value="Peptidase_aspartic_dom_sf"/>
</dbReference>
<dbReference type="InterPro" id="IPR041577">
    <property type="entry name" value="RT_RNaseH_2"/>
</dbReference>
<dbReference type="InterPro" id="IPR036397">
    <property type="entry name" value="RNaseH_sf"/>
</dbReference>
<keyword evidence="15" id="KW-1185">Reference proteome</keyword>
<dbReference type="InterPro" id="IPR000477">
    <property type="entry name" value="RT_dom"/>
</dbReference>
<evidence type="ECO:0000313" key="16">
    <source>
        <dbReference type="Proteomes" id="UP000054826"/>
    </source>
</evidence>
<dbReference type="Pfam" id="PF00665">
    <property type="entry name" value="rve"/>
    <property type="match status" value="1"/>
</dbReference>
<gene>
    <name evidence="13" type="primary">pol</name>
    <name evidence="13" type="ORF">T4B_1000</name>
    <name evidence="14" type="ORF">T4C_9688</name>
</gene>
<reference evidence="15 16" key="1">
    <citation type="submission" date="2015-01" db="EMBL/GenBank/DDBJ databases">
        <title>Evolution of Trichinella species and genotypes.</title>
        <authorList>
            <person name="Korhonen P.K."/>
            <person name="Edoardo P."/>
            <person name="Giuseppe L.R."/>
            <person name="Gasser R.B."/>
        </authorList>
    </citation>
    <scope>NUCLEOTIDE SEQUENCE [LARGE SCALE GENOMIC DNA]</scope>
    <source>
        <strain evidence="14">ISS176</strain>
        <strain evidence="13">ISS588</strain>
    </source>
</reference>
<dbReference type="Pfam" id="PF00078">
    <property type="entry name" value="RVT_1"/>
    <property type="match status" value="1"/>
</dbReference>
<dbReference type="GO" id="GO:0003676">
    <property type="term" value="F:nucleic acid binding"/>
    <property type="evidence" value="ECO:0007669"/>
    <property type="project" value="InterPro"/>
</dbReference>
<dbReference type="Pfam" id="PF17919">
    <property type="entry name" value="RT_RNaseH_2"/>
    <property type="match status" value="1"/>
</dbReference>
<keyword evidence="4" id="KW-0548">Nucleotidyltransferase</keyword>
<dbReference type="CDD" id="cd01647">
    <property type="entry name" value="RT_LTR"/>
    <property type="match status" value="1"/>
</dbReference>
<keyword evidence="5" id="KW-0540">Nuclease</keyword>
<feature type="domain" description="Reverse transcriptase" evidence="11">
    <location>
        <begin position="421"/>
        <end position="599"/>
    </location>
</feature>
<sequence>MENPKAQLRHVSTSLTKYYYVIASLPDSVPPDVDDLLEPAGDAPYETLKRRLLERYSKSDDDRFNALMNSALAGDTNPSQLLQTMHRNCGKDLDPNTCFFKKLFLQRLPLNIQMILRTNTYANTEERANKADELTALSNNGSICTVKKENGDKALTLQERIEDLEERFKSLSRRPDDAPRTPSPKRQSPSRAGRHTSPDTRPQMPFSLPVPGKRTARDLMAVGSSGKQVRCLFFVQERSYGMRFLVDTGSEVSVVPYNTTLRSQLHTADIPQLTAANGNRIDVVGSRELTVDLGFTRPMKWKFIVARIAQPILGADFLRHFNLLVDLKHQRLVDMTSWTFSNGLVKTSNTKVVSCLRHGSDHNLKILKKYPSLTSCFRTSKPAIHSIQHHILTHGPPVYARLRRLPPDRLERTRTEFDILLDLGIIRPSSSSWASPLYMVPKKQANTWRPCEDYRRLNNVTKLDRYLIPNINDFVTQLGGRTIFSKVDLIRAYRQIPMAEEDIPKTAITTPFSLFEYVRMPFGLRNAAQTFQRFIDKVTRGLRFCFVYLDDVLVASRSKEEHEKHLATLFQRFEKYSVKLNPSKCVFFAPNLEFLSFKVCSQGIKPLAEKVEAIRRFWQPTTMHELCQFLGCVNFYRRFIPQAATLLAPLEKLTSSHDSHKKIELPEDAVNAFDEVKEALANATLLSHPQEGAALSLMVDASDHAAGAALQQRHKGRWSTFAFFSRRFQPREMRYSAFRRKLLAICLAILQRGTGSHKPPEVRQLDYITSFTSDVRHIKGTHNTVADLLSRASVGSLSVALDSVNLRKLADAQQADPELPAVRRYSSLRLRRVKLGGTDIALWCDTAQSKTRPYVLQPLRRKVFTTLHGLSPVSAYTGIRFDVPDRRFDHVHVDIVGPLPPSRGFSYLLTVIDRFTRWPEVVSLNNTSADTVCRSFLSSWVARFGILSIGTTDKSLQFQSALSRELTTALGIKLEPASAYHPQTNGMVERFHRHLKTAQAGYANHSHWWIDALPLVLLGIRSSMKEDLRHATAELVYGSPLRLPGVFFTKTLPSSAAALSDNQRILFDSIRPTASRVTRSRKWLCRKMRNDIPRPPLSPTYDEPYLVLSRAAKTITICNQNKRKTISLDRVKPAFSDSGDAPHVRNMQLSPTRNNSKKRRRVTSAQPIEVIS</sequence>
<dbReference type="AlphaFoldDB" id="A0A0V1GXQ8"/>
<dbReference type="GO" id="GO:0015074">
    <property type="term" value="P:DNA integration"/>
    <property type="evidence" value="ECO:0007669"/>
    <property type="project" value="InterPro"/>
</dbReference>
<keyword evidence="8" id="KW-0695">RNA-directed DNA polymerase</keyword>
<dbReference type="PROSITE" id="PS50994">
    <property type="entry name" value="INTEGRASE"/>
    <property type="match status" value="1"/>
</dbReference>
<feature type="domain" description="Integrase catalytic" evidence="12">
    <location>
        <begin position="880"/>
        <end position="996"/>
    </location>
</feature>
<dbReference type="Proteomes" id="UP000054805">
    <property type="component" value="Unassembled WGS sequence"/>
</dbReference>
<evidence type="ECO:0000256" key="7">
    <source>
        <dbReference type="ARBA" id="ARBA00022801"/>
    </source>
</evidence>
<evidence type="ECO:0000256" key="2">
    <source>
        <dbReference type="ARBA" id="ARBA00022670"/>
    </source>
</evidence>
<dbReference type="InterPro" id="IPR050951">
    <property type="entry name" value="Retrovirus_Pol_polyprotein"/>
</dbReference>
<dbReference type="GO" id="GO:0006508">
    <property type="term" value="P:proteolysis"/>
    <property type="evidence" value="ECO:0007669"/>
    <property type="project" value="UniProtKB-KW"/>
</dbReference>
<evidence type="ECO:0000313" key="14">
    <source>
        <dbReference type="EMBL" id="KRZ24719.1"/>
    </source>
</evidence>
<proteinExistence type="predicted"/>
<dbReference type="PROSITE" id="PS50878">
    <property type="entry name" value="RT_POL"/>
    <property type="match status" value="1"/>
</dbReference>
<dbReference type="InterPro" id="IPR043128">
    <property type="entry name" value="Rev_trsase/Diguanyl_cyclase"/>
</dbReference>
<evidence type="ECO:0000256" key="6">
    <source>
        <dbReference type="ARBA" id="ARBA00022759"/>
    </source>
</evidence>
<evidence type="ECO:0000256" key="1">
    <source>
        <dbReference type="ARBA" id="ARBA00012493"/>
    </source>
</evidence>
<dbReference type="EMBL" id="JYDV01000212">
    <property type="protein sequence ID" value="KRZ24719.1"/>
    <property type="molecule type" value="Genomic_DNA"/>
</dbReference>
<evidence type="ECO:0000256" key="5">
    <source>
        <dbReference type="ARBA" id="ARBA00022722"/>
    </source>
</evidence>
<evidence type="ECO:0000256" key="4">
    <source>
        <dbReference type="ARBA" id="ARBA00022695"/>
    </source>
</evidence>
<feature type="compositionally biased region" description="Basic and acidic residues" evidence="10">
    <location>
        <begin position="168"/>
        <end position="179"/>
    </location>
</feature>
<dbReference type="EMBL" id="JYDS01000541">
    <property type="protein sequence ID" value="KRZ03120.1"/>
    <property type="molecule type" value="Genomic_DNA"/>
</dbReference>
<keyword evidence="9" id="KW-0511">Multifunctional enzyme</keyword>
<keyword evidence="7" id="KW-0378">Hydrolase</keyword>
<dbReference type="FunFam" id="2.40.70.10:FF:000130">
    <property type="entry name" value="Retrovirus-related Pol polyprotein from transposon opus-like Protein"/>
    <property type="match status" value="1"/>
</dbReference>
<evidence type="ECO:0000313" key="15">
    <source>
        <dbReference type="Proteomes" id="UP000054805"/>
    </source>
</evidence>
<dbReference type="GO" id="GO:0042575">
    <property type="term" value="C:DNA polymerase complex"/>
    <property type="evidence" value="ECO:0007669"/>
    <property type="project" value="UniProtKB-ARBA"/>
</dbReference>